<dbReference type="AlphaFoldDB" id="A0A3N4HZ17"/>
<keyword evidence="3" id="KW-1185">Reference proteome</keyword>
<organism evidence="2 3">
    <name type="scientific">Ascobolus immersus RN42</name>
    <dbReference type="NCBI Taxonomy" id="1160509"/>
    <lineage>
        <taxon>Eukaryota</taxon>
        <taxon>Fungi</taxon>
        <taxon>Dikarya</taxon>
        <taxon>Ascomycota</taxon>
        <taxon>Pezizomycotina</taxon>
        <taxon>Pezizomycetes</taxon>
        <taxon>Pezizales</taxon>
        <taxon>Ascobolaceae</taxon>
        <taxon>Ascobolus</taxon>
    </lineage>
</organism>
<sequence length="459" mass="53225">MESRSPVFYSYSYPNLDGPGESPTPLDSDDGGSMDATLGSPVGTSTPKPPITSQNVFPLPNELRLHVGSFINIWTDFQSWRNMDKLNRQLYIPNTKYFDRFDTPFIWDPKDLTPPLTSVFALDRESHTRIVKRPCIFFDKLLEAVNFKFVRRLQDCADGEEHVASLGCWKHAAPDYGDYHEVALVPDNEWPTDATAASPQWQGKFDELWLFKCWRRNLDASLETIVDRLSEGRINLNGFPLAFHQQERFLGAVFKALGLKRMESDMVDYIKAIRKLAKMVERAAEWVEEQHRIRREYGRDVLVTKKVPDAMDEQYGSLGDLLDSFHLCSEILQFTAEILFSQYGYSLDGPHQPRRVLGRIRYTARKVCNSSGSIWAVLDVPEKPYHLFLLNQFLDYFSLLPALLDQMDNLALGPAVWMQSMEATLDRWAKRNERLYAFVEDMEWLRHTWEDWHGKRSFC</sequence>
<feature type="compositionally biased region" description="Polar residues" evidence="1">
    <location>
        <begin position="42"/>
        <end position="54"/>
    </location>
</feature>
<evidence type="ECO:0000313" key="3">
    <source>
        <dbReference type="Proteomes" id="UP000275078"/>
    </source>
</evidence>
<evidence type="ECO:0000256" key="1">
    <source>
        <dbReference type="SAM" id="MobiDB-lite"/>
    </source>
</evidence>
<accession>A0A3N4HZ17</accession>
<proteinExistence type="predicted"/>
<name>A0A3N4HZ17_ASCIM</name>
<dbReference type="EMBL" id="ML119722">
    <property type="protein sequence ID" value="RPA77718.1"/>
    <property type="molecule type" value="Genomic_DNA"/>
</dbReference>
<reference evidence="2 3" key="1">
    <citation type="journal article" date="2018" name="Nat. Ecol. Evol.">
        <title>Pezizomycetes genomes reveal the molecular basis of ectomycorrhizal truffle lifestyle.</title>
        <authorList>
            <person name="Murat C."/>
            <person name="Payen T."/>
            <person name="Noel B."/>
            <person name="Kuo A."/>
            <person name="Morin E."/>
            <person name="Chen J."/>
            <person name="Kohler A."/>
            <person name="Krizsan K."/>
            <person name="Balestrini R."/>
            <person name="Da Silva C."/>
            <person name="Montanini B."/>
            <person name="Hainaut M."/>
            <person name="Levati E."/>
            <person name="Barry K.W."/>
            <person name="Belfiori B."/>
            <person name="Cichocki N."/>
            <person name="Clum A."/>
            <person name="Dockter R.B."/>
            <person name="Fauchery L."/>
            <person name="Guy J."/>
            <person name="Iotti M."/>
            <person name="Le Tacon F."/>
            <person name="Lindquist E.A."/>
            <person name="Lipzen A."/>
            <person name="Malagnac F."/>
            <person name="Mello A."/>
            <person name="Molinier V."/>
            <person name="Miyauchi S."/>
            <person name="Poulain J."/>
            <person name="Riccioni C."/>
            <person name="Rubini A."/>
            <person name="Sitrit Y."/>
            <person name="Splivallo R."/>
            <person name="Traeger S."/>
            <person name="Wang M."/>
            <person name="Zifcakova L."/>
            <person name="Wipf D."/>
            <person name="Zambonelli A."/>
            <person name="Paolocci F."/>
            <person name="Nowrousian M."/>
            <person name="Ottonello S."/>
            <person name="Baldrian P."/>
            <person name="Spatafora J.W."/>
            <person name="Henrissat B."/>
            <person name="Nagy L.G."/>
            <person name="Aury J.M."/>
            <person name="Wincker P."/>
            <person name="Grigoriev I.V."/>
            <person name="Bonfante P."/>
            <person name="Martin F.M."/>
        </authorList>
    </citation>
    <scope>NUCLEOTIDE SEQUENCE [LARGE SCALE GENOMIC DNA]</scope>
    <source>
        <strain evidence="2 3">RN42</strain>
    </source>
</reference>
<protein>
    <submittedName>
        <fullName evidence="2">Uncharacterized protein</fullName>
    </submittedName>
</protein>
<dbReference type="Proteomes" id="UP000275078">
    <property type="component" value="Unassembled WGS sequence"/>
</dbReference>
<feature type="region of interest" description="Disordered" evidence="1">
    <location>
        <begin position="1"/>
        <end position="54"/>
    </location>
</feature>
<gene>
    <name evidence="2" type="ORF">BJ508DRAFT_329986</name>
</gene>
<evidence type="ECO:0000313" key="2">
    <source>
        <dbReference type="EMBL" id="RPA77718.1"/>
    </source>
</evidence>